<dbReference type="InterPro" id="IPR009350">
    <property type="entry name" value="Phage_tail_T"/>
</dbReference>
<dbReference type="Pfam" id="PF06223">
    <property type="entry name" value="Phage_tail_T"/>
    <property type="match status" value="1"/>
</dbReference>
<protein>
    <recommendedName>
        <fullName evidence="1">Minor tail T domain-containing protein</fullName>
    </recommendedName>
</protein>
<proteinExistence type="predicted"/>
<reference evidence="2" key="1">
    <citation type="journal article" date="2015" name="Nature">
        <title>Complex archaea that bridge the gap between prokaryotes and eukaryotes.</title>
        <authorList>
            <person name="Spang A."/>
            <person name="Saw J.H."/>
            <person name="Jorgensen S.L."/>
            <person name="Zaremba-Niedzwiedzka K."/>
            <person name="Martijn J."/>
            <person name="Lind A.E."/>
            <person name="van Eijk R."/>
            <person name="Schleper C."/>
            <person name="Guy L."/>
            <person name="Ettema T.J."/>
        </authorList>
    </citation>
    <scope>NUCLEOTIDE SEQUENCE</scope>
</reference>
<accession>A0A0F9DN11</accession>
<organism evidence="2">
    <name type="scientific">marine sediment metagenome</name>
    <dbReference type="NCBI Taxonomy" id="412755"/>
    <lineage>
        <taxon>unclassified sequences</taxon>
        <taxon>metagenomes</taxon>
        <taxon>ecological metagenomes</taxon>
    </lineage>
</organism>
<name>A0A0F9DN11_9ZZZZ</name>
<evidence type="ECO:0000259" key="1">
    <source>
        <dbReference type="Pfam" id="PF06223"/>
    </source>
</evidence>
<gene>
    <name evidence="2" type="ORF">LCGC14_2178240</name>
</gene>
<comment type="caution">
    <text evidence="2">The sequence shown here is derived from an EMBL/GenBank/DDBJ whole genome shotgun (WGS) entry which is preliminary data.</text>
</comment>
<feature type="domain" description="Minor tail T" evidence="1">
    <location>
        <begin position="11"/>
        <end position="64"/>
    </location>
</feature>
<sequence>MAVLKEVAQQERRANLRAGLIAATILNVHRKRGTRMFYPEDFVKSPRVYMSVEEGTQFMDRWAQGINKARAGEASSK</sequence>
<evidence type="ECO:0000313" key="2">
    <source>
        <dbReference type="EMBL" id="KKL63123.1"/>
    </source>
</evidence>
<dbReference type="EMBL" id="LAZR01028273">
    <property type="protein sequence ID" value="KKL63123.1"/>
    <property type="molecule type" value="Genomic_DNA"/>
</dbReference>
<dbReference type="AlphaFoldDB" id="A0A0F9DN11"/>